<proteinExistence type="predicted"/>
<evidence type="ECO:0000313" key="1">
    <source>
        <dbReference type="EMBL" id="SSA33888.1"/>
    </source>
</evidence>
<accession>A0A2Y8ZRC4</accession>
<dbReference type="SUPFAM" id="SSF55961">
    <property type="entry name" value="Bet v1-like"/>
    <property type="match status" value="1"/>
</dbReference>
<organism evidence="1 2">
    <name type="scientific">Branchiibius hedensis</name>
    <dbReference type="NCBI Taxonomy" id="672460"/>
    <lineage>
        <taxon>Bacteria</taxon>
        <taxon>Bacillati</taxon>
        <taxon>Actinomycetota</taxon>
        <taxon>Actinomycetes</taxon>
        <taxon>Micrococcales</taxon>
        <taxon>Dermacoccaceae</taxon>
        <taxon>Branchiibius</taxon>
    </lineage>
</organism>
<reference evidence="2" key="1">
    <citation type="submission" date="2016-10" db="EMBL/GenBank/DDBJ databases">
        <authorList>
            <person name="Varghese N."/>
            <person name="Submissions S."/>
        </authorList>
    </citation>
    <scope>NUCLEOTIDE SEQUENCE [LARGE SCALE GENOMIC DNA]</scope>
    <source>
        <strain evidence="2">DSM 22951</strain>
    </source>
</reference>
<sequence>MVTTERTFRVNVPVERARAYLRDFANAIDWDPGTVSCVQQDDGPIAQGTKWDNVSEVFGRKTDLTYELTRDDPQRIIFKGTNKTATSIDDITLTEIGDGALDLRYRSEVTFNGIAKVASPFLKIAFAKIAAQMEREMPGIIEQKA</sequence>
<keyword evidence="2" id="KW-1185">Reference proteome</keyword>
<dbReference type="AlphaFoldDB" id="A0A2Y8ZRC4"/>
<dbReference type="OrthoDB" id="3371087at2"/>
<name>A0A2Y8ZRC4_9MICO</name>
<evidence type="ECO:0000313" key="2">
    <source>
        <dbReference type="Proteomes" id="UP000250028"/>
    </source>
</evidence>
<dbReference type="InterPro" id="IPR019587">
    <property type="entry name" value="Polyketide_cyclase/dehydratase"/>
</dbReference>
<dbReference type="Gene3D" id="3.30.530.20">
    <property type="match status" value="1"/>
</dbReference>
<dbReference type="Pfam" id="PF10604">
    <property type="entry name" value="Polyketide_cyc2"/>
    <property type="match status" value="1"/>
</dbReference>
<dbReference type="RefSeq" id="WP_109684524.1">
    <property type="nucleotide sequence ID" value="NZ_QGDN01000001.1"/>
</dbReference>
<dbReference type="EMBL" id="UESZ01000001">
    <property type="protein sequence ID" value="SSA33888.1"/>
    <property type="molecule type" value="Genomic_DNA"/>
</dbReference>
<dbReference type="Proteomes" id="UP000250028">
    <property type="component" value="Unassembled WGS sequence"/>
</dbReference>
<gene>
    <name evidence="1" type="ORF">SAMN04489750_1185</name>
</gene>
<dbReference type="InterPro" id="IPR023393">
    <property type="entry name" value="START-like_dom_sf"/>
</dbReference>
<protein>
    <submittedName>
        <fullName evidence="1">Polyketide cyclase / dehydrase and lipid transport</fullName>
    </submittedName>
</protein>